<sequence>MFVAEVHTSDLLKNQSLRQRSLIIFGCCFSSFAVYYNLKTGEVMRTNKTAAQTYLLLLLPATLAAVPIIMRAGRRRSLSFSMVGLSILAAALGTAHILKAPEHVLAAVTISWLVVFILCSVAMLVFSAELYPTVLRGAGVSICYAMGRVGGLVGIFADQVLAEELKSAAYVAAAALLLLFGTLAMALPETMVHQPANTMRDITVDKWQLYSPLRVARGKRHWRPTFGGSRQDW</sequence>
<feature type="transmembrane region" description="Helical" evidence="5">
    <location>
        <begin position="104"/>
        <end position="126"/>
    </location>
</feature>
<dbReference type="EMBL" id="JARKHS020033350">
    <property type="protein sequence ID" value="KAK8759181.1"/>
    <property type="molecule type" value="Genomic_DNA"/>
</dbReference>
<dbReference type="Proteomes" id="UP001321473">
    <property type="component" value="Unassembled WGS sequence"/>
</dbReference>
<keyword evidence="2 5" id="KW-0812">Transmembrane</keyword>
<organism evidence="6 7">
    <name type="scientific">Amblyomma americanum</name>
    <name type="common">Lone star tick</name>
    <dbReference type="NCBI Taxonomy" id="6943"/>
    <lineage>
        <taxon>Eukaryota</taxon>
        <taxon>Metazoa</taxon>
        <taxon>Ecdysozoa</taxon>
        <taxon>Arthropoda</taxon>
        <taxon>Chelicerata</taxon>
        <taxon>Arachnida</taxon>
        <taxon>Acari</taxon>
        <taxon>Parasitiformes</taxon>
        <taxon>Ixodida</taxon>
        <taxon>Ixodoidea</taxon>
        <taxon>Ixodidae</taxon>
        <taxon>Amblyomminae</taxon>
        <taxon>Amblyomma</taxon>
    </lineage>
</organism>
<evidence type="ECO:0000256" key="5">
    <source>
        <dbReference type="SAM" id="Phobius"/>
    </source>
</evidence>
<feature type="transmembrane region" description="Helical" evidence="5">
    <location>
        <begin position="138"/>
        <end position="157"/>
    </location>
</feature>
<feature type="transmembrane region" description="Helical" evidence="5">
    <location>
        <begin position="169"/>
        <end position="187"/>
    </location>
</feature>
<dbReference type="InterPro" id="IPR005828">
    <property type="entry name" value="MFS_sugar_transport-like"/>
</dbReference>
<dbReference type="GO" id="GO:0016020">
    <property type="term" value="C:membrane"/>
    <property type="evidence" value="ECO:0007669"/>
    <property type="project" value="UniProtKB-SubCell"/>
</dbReference>
<evidence type="ECO:0008006" key="8">
    <source>
        <dbReference type="Google" id="ProtNLM"/>
    </source>
</evidence>
<keyword evidence="3 5" id="KW-1133">Transmembrane helix</keyword>
<evidence type="ECO:0000313" key="7">
    <source>
        <dbReference type="Proteomes" id="UP001321473"/>
    </source>
</evidence>
<evidence type="ECO:0000256" key="4">
    <source>
        <dbReference type="ARBA" id="ARBA00023136"/>
    </source>
</evidence>
<dbReference type="SUPFAM" id="SSF103473">
    <property type="entry name" value="MFS general substrate transporter"/>
    <property type="match status" value="1"/>
</dbReference>
<feature type="transmembrane region" description="Helical" evidence="5">
    <location>
        <begin position="50"/>
        <end position="70"/>
    </location>
</feature>
<evidence type="ECO:0000256" key="1">
    <source>
        <dbReference type="ARBA" id="ARBA00004141"/>
    </source>
</evidence>
<evidence type="ECO:0000256" key="3">
    <source>
        <dbReference type="ARBA" id="ARBA00022989"/>
    </source>
</evidence>
<dbReference type="AlphaFoldDB" id="A0AAQ4D9P1"/>
<protein>
    <recommendedName>
        <fullName evidence="8">Major facilitator superfamily (MFS) profile domain-containing protein</fullName>
    </recommendedName>
</protein>
<accession>A0AAQ4D9P1</accession>
<dbReference type="PANTHER" id="PTHR24064">
    <property type="entry name" value="SOLUTE CARRIER FAMILY 22 MEMBER"/>
    <property type="match status" value="1"/>
</dbReference>
<proteinExistence type="predicted"/>
<evidence type="ECO:0000256" key="2">
    <source>
        <dbReference type="ARBA" id="ARBA00022692"/>
    </source>
</evidence>
<dbReference type="Pfam" id="PF00083">
    <property type="entry name" value="Sugar_tr"/>
    <property type="match status" value="1"/>
</dbReference>
<name>A0AAQ4D9P1_AMBAM</name>
<dbReference type="GO" id="GO:0022857">
    <property type="term" value="F:transmembrane transporter activity"/>
    <property type="evidence" value="ECO:0007669"/>
    <property type="project" value="InterPro"/>
</dbReference>
<comment type="caution">
    <text evidence="6">The sequence shown here is derived from an EMBL/GenBank/DDBJ whole genome shotgun (WGS) entry which is preliminary data.</text>
</comment>
<comment type="subcellular location">
    <subcellularLocation>
        <location evidence="1">Membrane</location>
        <topology evidence="1">Multi-pass membrane protein</topology>
    </subcellularLocation>
</comment>
<evidence type="ECO:0000313" key="6">
    <source>
        <dbReference type="EMBL" id="KAK8759181.1"/>
    </source>
</evidence>
<keyword evidence="7" id="KW-1185">Reference proteome</keyword>
<dbReference type="InterPro" id="IPR036259">
    <property type="entry name" value="MFS_trans_sf"/>
</dbReference>
<gene>
    <name evidence="6" type="ORF">V5799_003186</name>
</gene>
<dbReference type="Gene3D" id="1.20.1250.20">
    <property type="entry name" value="MFS general substrate transporter like domains"/>
    <property type="match status" value="1"/>
</dbReference>
<keyword evidence="4 5" id="KW-0472">Membrane</keyword>
<reference evidence="6 7" key="1">
    <citation type="journal article" date="2023" name="Arcadia Sci">
        <title>De novo assembly of a long-read Amblyomma americanum tick genome.</title>
        <authorList>
            <person name="Chou S."/>
            <person name="Poskanzer K.E."/>
            <person name="Rollins M."/>
            <person name="Thuy-Boun P.S."/>
        </authorList>
    </citation>
    <scope>NUCLEOTIDE SEQUENCE [LARGE SCALE GENOMIC DNA]</scope>
    <source>
        <strain evidence="6">F_SG_1</strain>
        <tissue evidence="6">Salivary glands</tissue>
    </source>
</reference>
<feature type="transmembrane region" description="Helical" evidence="5">
    <location>
        <begin position="21"/>
        <end position="38"/>
    </location>
</feature>
<feature type="transmembrane region" description="Helical" evidence="5">
    <location>
        <begin position="77"/>
        <end position="98"/>
    </location>
</feature>